<proteinExistence type="predicted"/>
<dbReference type="PROSITE" id="PS51318">
    <property type="entry name" value="TAT"/>
    <property type="match status" value="1"/>
</dbReference>
<gene>
    <name evidence="3" type="ORF">ACFQHK_09705</name>
</gene>
<accession>A0ABD5UBP9</accession>
<dbReference type="Gene3D" id="3.40.33.10">
    <property type="entry name" value="CAP"/>
    <property type="match status" value="1"/>
</dbReference>
<evidence type="ECO:0000259" key="2">
    <source>
        <dbReference type="Pfam" id="PF00188"/>
    </source>
</evidence>
<feature type="region of interest" description="Disordered" evidence="1">
    <location>
        <begin position="33"/>
        <end position="66"/>
    </location>
</feature>
<dbReference type="PROSITE" id="PS51257">
    <property type="entry name" value="PROKAR_LIPOPROTEIN"/>
    <property type="match status" value="1"/>
</dbReference>
<dbReference type="EMBL" id="JBHSXM010000001">
    <property type="protein sequence ID" value="MFC6836786.1"/>
    <property type="molecule type" value="Genomic_DNA"/>
</dbReference>
<dbReference type="Pfam" id="PF00188">
    <property type="entry name" value="CAP"/>
    <property type="match status" value="1"/>
</dbReference>
<dbReference type="SUPFAM" id="SSF55797">
    <property type="entry name" value="PR-1-like"/>
    <property type="match status" value="1"/>
</dbReference>
<name>A0ABD5UBP9_9EURY</name>
<dbReference type="PANTHER" id="PTHR31157">
    <property type="entry name" value="SCP DOMAIN-CONTAINING PROTEIN"/>
    <property type="match status" value="1"/>
</dbReference>
<sequence>MTRVDRRRFLASLAGAGSALLAGCLGVDGADVPPLPDLGGPDPATSEGSSEPPSVPTPERVAGIDPNALERRVHAETNAARTGRDLDALDFDTDLRAVARYHSADMARREYFAHESPDGETVGDRYDRFGYDCRAPTGLFRYATAGENLFMLRFAAASEDVESIAERAVEGWLESPGHRENLLSDHWRREGIGVAFDREGPVTAVYVTQNFC</sequence>
<dbReference type="Proteomes" id="UP001596406">
    <property type="component" value="Unassembled WGS sequence"/>
</dbReference>
<reference evidence="3 4" key="1">
    <citation type="journal article" date="2019" name="Int. J. Syst. Evol. Microbiol.">
        <title>The Global Catalogue of Microorganisms (GCM) 10K type strain sequencing project: providing services to taxonomists for standard genome sequencing and annotation.</title>
        <authorList>
            <consortium name="The Broad Institute Genomics Platform"/>
            <consortium name="The Broad Institute Genome Sequencing Center for Infectious Disease"/>
            <person name="Wu L."/>
            <person name="Ma J."/>
        </authorList>
    </citation>
    <scope>NUCLEOTIDE SEQUENCE [LARGE SCALE GENOMIC DNA]</scope>
    <source>
        <strain evidence="3 4">PSRA2</strain>
    </source>
</reference>
<organism evidence="3 4">
    <name type="scientific">Halomarina ordinaria</name>
    <dbReference type="NCBI Taxonomy" id="3033939"/>
    <lineage>
        <taxon>Archaea</taxon>
        <taxon>Methanobacteriati</taxon>
        <taxon>Methanobacteriota</taxon>
        <taxon>Stenosarchaea group</taxon>
        <taxon>Halobacteria</taxon>
        <taxon>Halobacteriales</taxon>
        <taxon>Natronomonadaceae</taxon>
        <taxon>Halomarina</taxon>
    </lineage>
</organism>
<dbReference type="RefSeq" id="WP_304448463.1">
    <property type="nucleotide sequence ID" value="NZ_JARRAH010000001.1"/>
</dbReference>
<dbReference type="InterPro" id="IPR035940">
    <property type="entry name" value="CAP_sf"/>
</dbReference>
<dbReference type="CDD" id="cd05379">
    <property type="entry name" value="CAP_bacterial"/>
    <property type="match status" value="1"/>
</dbReference>
<keyword evidence="4" id="KW-1185">Reference proteome</keyword>
<dbReference type="InterPro" id="IPR006311">
    <property type="entry name" value="TAT_signal"/>
</dbReference>
<protein>
    <submittedName>
        <fullName evidence="3">CAP domain-containing protein</fullName>
    </submittedName>
</protein>
<dbReference type="InterPro" id="IPR014044">
    <property type="entry name" value="CAP_dom"/>
</dbReference>
<evidence type="ECO:0000313" key="3">
    <source>
        <dbReference type="EMBL" id="MFC6836786.1"/>
    </source>
</evidence>
<dbReference type="PANTHER" id="PTHR31157:SF1">
    <property type="entry name" value="SCP DOMAIN-CONTAINING PROTEIN"/>
    <property type="match status" value="1"/>
</dbReference>
<comment type="caution">
    <text evidence="3">The sequence shown here is derived from an EMBL/GenBank/DDBJ whole genome shotgun (WGS) entry which is preliminary data.</text>
</comment>
<evidence type="ECO:0000313" key="4">
    <source>
        <dbReference type="Proteomes" id="UP001596406"/>
    </source>
</evidence>
<feature type="domain" description="SCP" evidence="2">
    <location>
        <begin position="76"/>
        <end position="211"/>
    </location>
</feature>
<dbReference type="AlphaFoldDB" id="A0ABD5UBP9"/>
<feature type="compositionally biased region" description="Low complexity" evidence="1">
    <location>
        <begin position="33"/>
        <end position="44"/>
    </location>
</feature>
<evidence type="ECO:0000256" key="1">
    <source>
        <dbReference type="SAM" id="MobiDB-lite"/>
    </source>
</evidence>